<sequence length="469" mass="53630">MKNKTNNRVRLDYIPSGVFEVGKSGVQASMETVEDSSAVFDEDGEDVSSTTLPGAKGYKYVNWGADNRLPYELIRLIGVDEVMSQNKLFNVLTCYGAGQKYNDYDTGRPTVDKEIKKWMLHNSIPSFMLEQATDMKYYFFCVSVIILSVDGSRIVRLRHKEACYCRFEKADDKGRINHVFYGNFRKSALREDEIEVLPLLDEKDPLGDLEVRMGREPGKDGKKSIPTKDRKFAILVRFPTPGCRYYPLPNYTSIFRGDWFDIKRLIGKGKKAKLKNHATVKYQVEVHKDFWSNLLAEEHITEPVKQLERIKKEKENIKNFVSGIENSGKVWITGYYIDPNGKENRMVRINVIDTTKEGGDWSEDIQEASNITCYGDNIHPNLVGATPGKSQSNNSGSDKRELFTLKQSLEIAFHDLMYMPHNVVIHYNGWGEKVYPDVPMILLTTLDQNTDAKSTTANRINHNNDEDDN</sequence>
<accession>A0A5C6KYV3</accession>
<reference evidence="1 2" key="1">
    <citation type="submission" date="2019-07" db="EMBL/GenBank/DDBJ databases">
        <title>Genome sequencing of Bacteroides dorei iSURF_12.</title>
        <authorList>
            <person name="Sevigny J.L."/>
            <person name="Ruoff K.L."/>
            <person name="Price C.E."/>
            <person name="Valls R.A."/>
            <person name="O'Toole G.A."/>
        </authorList>
    </citation>
    <scope>NUCLEOTIDE SEQUENCE [LARGE SCALE GENOMIC DNA]</scope>
    <source>
        <strain evidence="1 2">ANK132K_1B</strain>
    </source>
</reference>
<name>A0A5C6KYV3_9BACT</name>
<dbReference type="EMBL" id="VOIF01000019">
    <property type="protein sequence ID" value="TWV68861.1"/>
    <property type="molecule type" value="Genomic_DNA"/>
</dbReference>
<comment type="caution">
    <text evidence="1">The sequence shown here is derived from an EMBL/GenBank/DDBJ whole genome shotgun (WGS) entry which is preliminary data.</text>
</comment>
<gene>
    <name evidence="1" type="ORF">FSA04_15260</name>
</gene>
<dbReference type="RefSeq" id="WP_100262935.1">
    <property type="nucleotide sequence ID" value="NZ_VOIF01000019.1"/>
</dbReference>
<protein>
    <recommendedName>
        <fullName evidence="3">Phage portal protein</fullName>
    </recommendedName>
</protein>
<evidence type="ECO:0000313" key="1">
    <source>
        <dbReference type="EMBL" id="TWV68861.1"/>
    </source>
</evidence>
<evidence type="ECO:0008006" key="3">
    <source>
        <dbReference type="Google" id="ProtNLM"/>
    </source>
</evidence>
<organism evidence="1 2">
    <name type="scientific">Phocaeicola dorei</name>
    <dbReference type="NCBI Taxonomy" id="357276"/>
    <lineage>
        <taxon>Bacteria</taxon>
        <taxon>Pseudomonadati</taxon>
        <taxon>Bacteroidota</taxon>
        <taxon>Bacteroidia</taxon>
        <taxon>Bacteroidales</taxon>
        <taxon>Bacteroidaceae</taxon>
        <taxon>Phocaeicola</taxon>
    </lineage>
</organism>
<dbReference type="AlphaFoldDB" id="A0A5C6KYV3"/>
<dbReference type="Proteomes" id="UP000315833">
    <property type="component" value="Unassembled WGS sequence"/>
</dbReference>
<evidence type="ECO:0000313" key="2">
    <source>
        <dbReference type="Proteomes" id="UP000315833"/>
    </source>
</evidence>
<proteinExistence type="predicted"/>